<dbReference type="InterPro" id="IPR005130">
    <property type="entry name" value="Ser_deHydtase-like_asu"/>
</dbReference>
<proteinExistence type="inferred from homology"/>
<accession>A0A644YNN3</accession>
<evidence type="ECO:0000313" key="2">
    <source>
        <dbReference type="EMBL" id="MPM29897.1"/>
    </source>
</evidence>
<dbReference type="EMBL" id="VSSQ01005636">
    <property type="protein sequence ID" value="MPM29897.1"/>
    <property type="molecule type" value="Genomic_DNA"/>
</dbReference>
<dbReference type="PIRSF" id="PIRSF006054">
    <property type="entry name" value="UCP006054"/>
    <property type="match status" value="1"/>
</dbReference>
<organism evidence="2">
    <name type="scientific">bioreactor metagenome</name>
    <dbReference type="NCBI Taxonomy" id="1076179"/>
    <lineage>
        <taxon>unclassified sequences</taxon>
        <taxon>metagenomes</taxon>
        <taxon>ecological metagenomes</taxon>
    </lineage>
</organism>
<dbReference type="PANTHER" id="PTHR30501:SF2">
    <property type="entry name" value="UPF0597 PROTEIN YHAM"/>
    <property type="match status" value="1"/>
</dbReference>
<dbReference type="HAMAP" id="MF_01845">
    <property type="entry name" value="UPF0597"/>
    <property type="match status" value="1"/>
</dbReference>
<comment type="caution">
    <text evidence="2">The sequence shown here is derived from an EMBL/GenBank/DDBJ whole genome shotgun (WGS) entry which is preliminary data.</text>
</comment>
<dbReference type="GO" id="GO:0019450">
    <property type="term" value="P:L-cysteine catabolic process to pyruvate"/>
    <property type="evidence" value="ECO:0007669"/>
    <property type="project" value="TreeGrafter"/>
</dbReference>
<dbReference type="InterPro" id="IPR021144">
    <property type="entry name" value="UPF0597"/>
</dbReference>
<dbReference type="PANTHER" id="PTHR30501">
    <property type="entry name" value="UPF0597 PROTEIN YHAM"/>
    <property type="match status" value="1"/>
</dbReference>
<dbReference type="AlphaFoldDB" id="A0A644YNN3"/>
<protein>
    <recommendedName>
        <fullName evidence="1">Serine dehydratase-like alpha subunit domain-containing protein</fullName>
    </recommendedName>
</protein>
<reference evidence="2" key="1">
    <citation type="submission" date="2019-08" db="EMBL/GenBank/DDBJ databases">
        <authorList>
            <person name="Kucharzyk K."/>
            <person name="Murdoch R.W."/>
            <person name="Higgins S."/>
            <person name="Loffler F."/>
        </authorList>
    </citation>
    <scope>NUCLEOTIDE SEQUENCE</scope>
</reference>
<sequence>MLNPQERKKIKQLMQREIIPAIGCTEPVAVSLCVAQATETLGRKPKQIEVILSSNVLKNAMGVGIPGTGMIGLPIAVALGALIGKPEYGLEVLRDLQPADVERAKQYIQDKRIKIDVEKEIEDKLYIEVRCYAGNESSVAVIRGSHTQFSYVEKNGTVLLKNKTETAEEKEEDVQLTFRKVYEYAAESPIDELDFILEAARMNREASLQSQKQSYGHNVAKSLTGDRGKALFGENPHSRMISATAGACDARMDGALIPVMSNSGSGNQGVAATLPVLTYAEDAGCDEESLIRALILSNLSVIYIKQYLGRLSALCGCVVASAGSSCGITYLMGGNYRQVTFAIKNMIANITGMICDGAKPSCALKIASGTSTAMLSALMAIENRVVTSQEGIVNEDVDKTIQNLAIIGNQGMAETDRIVLQVMTHKG</sequence>
<gene>
    <name evidence="2" type="ORF">SDC9_76439</name>
</gene>
<feature type="domain" description="Serine dehydratase-like alpha subunit" evidence="1">
    <location>
        <begin position="89"/>
        <end position="420"/>
    </location>
</feature>
<name>A0A644YNN3_9ZZZZ</name>
<evidence type="ECO:0000259" key="1">
    <source>
        <dbReference type="Pfam" id="PF03313"/>
    </source>
</evidence>
<dbReference type="Pfam" id="PF03313">
    <property type="entry name" value="SDH_alpha"/>
    <property type="match status" value="1"/>
</dbReference>
<dbReference type="GO" id="GO:0080146">
    <property type="term" value="F:L-cysteine desulfhydrase activity"/>
    <property type="evidence" value="ECO:0007669"/>
    <property type="project" value="TreeGrafter"/>
</dbReference>